<dbReference type="EMBL" id="SIHJ01000001">
    <property type="protein sequence ID" value="TWT37044.1"/>
    <property type="molecule type" value="Genomic_DNA"/>
</dbReference>
<dbReference type="AlphaFoldDB" id="A0A5C5VEH7"/>
<dbReference type="SUPFAM" id="SSF55811">
    <property type="entry name" value="Nudix"/>
    <property type="match status" value="1"/>
</dbReference>
<sequence>MVREAAEEAGLTIAETNLRLCHVVHRKAAEERVSFFFTADEWSGEPVNREPHKCRQLSWFSVEALPENMVPYVRQAIQGTLSASAYSEYGWT</sequence>
<evidence type="ECO:0000313" key="3">
    <source>
        <dbReference type="Proteomes" id="UP000316714"/>
    </source>
</evidence>
<evidence type="ECO:0000259" key="1">
    <source>
        <dbReference type="Pfam" id="PF00293"/>
    </source>
</evidence>
<protein>
    <submittedName>
        <fullName evidence="2">Nucleoside triphosphate pyrophosphohydrolase</fullName>
    </submittedName>
</protein>
<reference evidence="2 3" key="1">
    <citation type="submission" date="2019-02" db="EMBL/GenBank/DDBJ databases">
        <title>Deep-cultivation of Planctomycetes and their phenomic and genomic characterization uncovers novel biology.</title>
        <authorList>
            <person name="Wiegand S."/>
            <person name="Jogler M."/>
            <person name="Boedeker C."/>
            <person name="Pinto D."/>
            <person name="Vollmers J."/>
            <person name="Rivas-Marin E."/>
            <person name="Kohn T."/>
            <person name="Peeters S.H."/>
            <person name="Heuer A."/>
            <person name="Rast P."/>
            <person name="Oberbeckmann S."/>
            <person name="Bunk B."/>
            <person name="Jeske O."/>
            <person name="Meyerdierks A."/>
            <person name="Storesund J.E."/>
            <person name="Kallscheuer N."/>
            <person name="Luecker S."/>
            <person name="Lage O.M."/>
            <person name="Pohl T."/>
            <person name="Merkel B.J."/>
            <person name="Hornburger P."/>
            <person name="Mueller R.-W."/>
            <person name="Bruemmer F."/>
            <person name="Labrenz M."/>
            <person name="Spormann A.M."/>
            <person name="Op Den Camp H."/>
            <person name="Overmann J."/>
            <person name="Amann R."/>
            <person name="Jetten M.S.M."/>
            <person name="Mascher T."/>
            <person name="Medema M.H."/>
            <person name="Devos D.P."/>
            <person name="Kaster A.-K."/>
            <person name="Ovreas L."/>
            <person name="Rohde M."/>
            <person name="Galperin M.Y."/>
            <person name="Jogler C."/>
        </authorList>
    </citation>
    <scope>NUCLEOTIDE SEQUENCE [LARGE SCALE GENOMIC DNA]</scope>
    <source>
        <strain evidence="2 3">KOR34</strain>
    </source>
</reference>
<feature type="domain" description="Nudix hydrolase" evidence="1">
    <location>
        <begin position="2"/>
        <end position="74"/>
    </location>
</feature>
<organism evidence="2 3">
    <name type="scientific">Posidoniimonas corsicana</name>
    <dbReference type="NCBI Taxonomy" id="1938618"/>
    <lineage>
        <taxon>Bacteria</taxon>
        <taxon>Pseudomonadati</taxon>
        <taxon>Planctomycetota</taxon>
        <taxon>Planctomycetia</taxon>
        <taxon>Pirellulales</taxon>
        <taxon>Lacipirellulaceae</taxon>
        <taxon>Posidoniimonas</taxon>
    </lineage>
</organism>
<dbReference type="Gene3D" id="3.90.79.10">
    <property type="entry name" value="Nucleoside Triphosphate Pyrophosphohydrolase"/>
    <property type="match status" value="1"/>
</dbReference>
<dbReference type="Pfam" id="PF00293">
    <property type="entry name" value="NUDIX"/>
    <property type="match status" value="1"/>
</dbReference>
<dbReference type="InterPro" id="IPR015797">
    <property type="entry name" value="NUDIX_hydrolase-like_dom_sf"/>
</dbReference>
<keyword evidence="2" id="KW-0378">Hydrolase</keyword>
<dbReference type="Proteomes" id="UP000316714">
    <property type="component" value="Unassembled WGS sequence"/>
</dbReference>
<accession>A0A5C5VEH7</accession>
<evidence type="ECO:0000313" key="2">
    <source>
        <dbReference type="EMBL" id="TWT37044.1"/>
    </source>
</evidence>
<comment type="caution">
    <text evidence="2">The sequence shown here is derived from an EMBL/GenBank/DDBJ whole genome shotgun (WGS) entry which is preliminary data.</text>
</comment>
<dbReference type="InterPro" id="IPR000086">
    <property type="entry name" value="NUDIX_hydrolase_dom"/>
</dbReference>
<gene>
    <name evidence="2" type="ORF">KOR34_19910</name>
</gene>
<dbReference type="GO" id="GO:0016787">
    <property type="term" value="F:hydrolase activity"/>
    <property type="evidence" value="ECO:0007669"/>
    <property type="project" value="UniProtKB-KW"/>
</dbReference>
<keyword evidence="3" id="KW-1185">Reference proteome</keyword>
<proteinExistence type="predicted"/>
<name>A0A5C5VEH7_9BACT</name>